<dbReference type="AlphaFoldDB" id="G0S3A0"/>
<dbReference type="KEGG" id="cthr:CTHT_0020240"/>
<feature type="region of interest" description="Disordered" evidence="1">
    <location>
        <begin position="471"/>
        <end position="515"/>
    </location>
</feature>
<feature type="compositionally biased region" description="Low complexity" evidence="1">
    <location>
        <begin position="714"/>
        <end position="731"/>
    </location>
</feature>
<dbReference type="EMBL" id="GL988040">
    <property type="protein sequence ID" value="EGS22483.1"/>
    <property type="molecule type" value="Genomic_DNA"/>
</dbReference>
<name>G0S3A0_CHATD</name>
<organism evidence="3">
    <name type="scientific">Chaetomium thermophilum (strain DSM 1495 / CBS 144.50 / IMI 039719)</name>
    <name type="common">Thermochaetoides thermophila</name>
    <dbReference type="NCBI Taxonomy" id="759272"/>
    <lineage>
        <taxon>Eukaryota</taxon>
        <taxon>Fungi</taxon>
        <taxon>Dikarya</taxon>
        <taxon>Ascomycota</taxon>
        <taxon>Pezizomycotina</taxon>
        <taxon>Sordariomycetes</taxon>
        <taxon>Sordariomycetidae</taxon>
        <taxon>Sordariales</taxon>
        <taxon>Chaetomiaceae</taxon>
        <taxon>Thermochaetoides</taxon>
    </lineage>
</organism>
<keyword evidence="3" id="KW-1185">Reference proteome</keyword>
<proteinExistence type="predicted"/>
<reference evidence="2 3" key="1">
    <citation type="journal article" date="2011" name="Cell">
        <title>Insight into structure and assembly of the nuclear pore complex by utilizing the genome of a eukaryotic thermophile.</title>
        <authorList>
            <person name="Amlacher S."/>
            <person name="Sarges P."/>
            <person name="Flemming D."/>
            <person name="van Noort V."/>
            <person name="Kunze R."/>
            <person name="Devos D.P."/>
            <person name="Arumugam M."/>
            <person name="Bork P."/>
            <person name="Hurt E."/>
        </authorList>
    </citation>
    <scope>NUCLEOTIDE SEQUENCE [LARGE SCALE GENOMIC DNA]</scope>
    <source>
        <strain evidence="3">DSM 1495 / CBS 144.50 / IMI 039719</strain>
    </source>
</reference>
<dbReference type="STRING" id="759272.G0S3A0"/>
<dbReference type="HOGENOM" id="CLU_360150_0_0_1"/>
<evidence type="ECO:0000256" key="1">
    <source>
        <dbReference type="SAM" id="MobiDB-lite"/>
    </source>
</evidence>
<evidence type="ECO:0000313" key="2">
    <source>
        <dbReference type="EMBL" id="EGS22483.1"/>
    </source>
</evidence>
<accession>G0S3A0</accession>
<sequence length="777" mass="84875">MTPPQLSTQWAPLRFPLLPGTSASITTSAHVPKYLHPEPRCGACGSQIREQERAVALIGDAEKAQYRGCSRPFDFPMEESRLEHIRLHQVFCHDNVVAVHNDCFVIFQRHVAGDVVEALARLWLIASWARPWLGGYYPSLRTRYIAPEDVLHYVAQVVGMPALRRCPIDVLEMIRQHDPTCIFWRAISTITMARRCSVEPVLPPAALPLPEIESWERGYPPKSYPKDVADADRPKLALFTIDANGIRSIQRLHANYVPWSQERSDHLAFIFVDVTQSPAVTVCQVDGMLRITPRQTFRYFPLWDTPSPPTLSHSDWTLVQDFDKPMTRIRSLDLRFITGLTFFFWRGILVALHAHTPRQPTAIPTFERLAPGYQLKSVWIYVPVSDQDKLEVFGFRSSVAPTGADELSDELLAVLIRKRLSGDLILDVGKTAKKVKTYDRCRVNPTALIYGEPADGASVAFIGVYSDTPNSDDPTTLYPPTSTNPSSLASSTSTRLPSGTPIRSSRSGRHPWGFRRNPSLPGRISEFHHFSRAPLTNIASVEIYYASLSSSPPPTSPGTPTPSTPLLGGSFSFPFQLPMRAQYPGLFKGAIFRYNDGAIRCIGQVKVGVDPSRVFVKPTWGVTDGVYLHFVTEEDEIDPAIAKEVQERVSEGGHGDFPAPAQGGGATGQGIGTEPGPGIVLGPIPGTAASGGGDGGEGGMAVDAGQAGGGGQQALGEGDSQPAAGNSNANGSGNGPGRTRRRWDRLPPGDIFPLVGDILFGFDTRSAGWFEILMPRS</sequence>
<evidence type="ECO:0000313" key="3">
    <source>
        <dbReference type="Proteomes" id="UP000008066"/>
    </source>
</evidence>
<protein>
    <submittedName>
        <fullName evidence="2">Uncharacterized protein</fullName>
    </submittedName>
</protein>
<dbReference type="GeneID" id="18256062"/>
<feature type="compositionally biased region" description="Low complexity" evidence="1">
    <location>
        <begin position="479"/>
        <end position="498"/>
    </location>
</feature>
<dbReference type="eggNOG" id="ENOG502RVWB">
    <property type="taxonomic scope" value="Eukaryota"/>
</dbReference>
<feature type="region of interest" description="Disordered" evidence="1">
    <location>
        <begin position="682"/>
        <end position="747"/>
    </location>
</feature>
<dbReference type="Proteomes" id="UP000008066">
    <property type="component" value="Unassembled WGS sequence"/>
</dbReference>
<dbReference type="RefSeq" id="XP_006692502.1">
    <property type="nucleotide sequence ID" value="XM_006692439.1"/>
</dbReference>
<dbReference type="OrthoDB" id="4763081at2759"/>
<gene>
    <name evidence="2" type="ORF">CTHT_0020240</name>
</gene>
<feature type="compositionally biased region" description="Gly residues" evidence="1">
    <location>
        <begin position="689"/>
        <end position="699"/>
    </location>
</feature>